<comment type="catalytic activity">
    <reaction evidence="1 5 6">
        <text>[protein]-peptidylproline (omega=180) = [protein]-peptidylproline (omega=0)</text>
        <dbReference type="Rhea" id="RHEA:16237"/>
        <dbReference type="Rhea" id="RHEA-COMP:10747"/>
        <dbReference type="Rhea" id="RHEA-COMP:10748"/>
        <dbReference type="ChEBI" id="CHEBI:83833"/>
        <dbReference type="ChEBI" id="CHEBI:83834"/>
        <dbReference type="EC" id="5.2.1.8"/>
    </reaction>
</comment>
<protein>
    <recommendedName>
        <fullName evidence="6">Peptidyl-prolyl cis-trans isomerase</fullName>
        <ecNumber evidence="6">5.2.1.8</ecNumber>
    </recommendedName>
</protein>
<feature type="chain" id="PRO_5046210649" description="Peptidyl-prolyl cis-trans isomerase" evidence="7">
    <location>
        <begin position="30"/>
        <end position="187"/>
    </location>
</feature>
<reference evidence="9" key="1">
    <citation type="submission" date="2022-04" db="EMBL/GenBank/DDBJ databases">
        <title>Hymenobacter sp. isolated from the air.</title>
        <authorList>
            <person name="Won M."/>
            <person name="Lee C.-M."/>
            <person name="Woen H.-Y."/>
            <person name="Kwon S.-W."/>
        </authorList>
    </citation>
    <scope>NUCLEOTIDE SEQUENCE</scope>
    <source>
        <strain evidence="9">5420S-77</strain>
        <plasmid evidence="9">unnamed1</plasmid>
    </source>
</reference>
<dbReference type="PROSITE" id="PS50059">
    <property type="entry name" value="FKBP_PPIASE"/>
    <property type="match status" value="1"/>
</dbReference>
<dbReference type="Proteomes" id="UP000830401">
    <property type="component" value="Plasmid unnamed1"/>
</dbReference>
<organism evidence="9 10">
    <name type="scientific">Hymenobacter volaticus</name>
    <dbReference type="NCBI Taxonomy" id="2932254"/>
    <lineage>
        <taxon>Bacteria</taxon>
        <taxon>Pseudomonadati</taxon>
        <taxon>Bacteroidota</taxon>
        <taxon>Cytophagia</taxon>
        <taxon>Cytophagales</taxon>
        <taxon>Hymenobacteraceae</taxon>
        <taxon>Hymenobacter</taxon>
    </lineage>
</organism>
<comment type="similarity">
    <text evidence="2 6">Belongs to the FKBP-type PPIase family.</text>
</comment>
<evidence type="ECO:0000256" key="2">
    <source>
        <dbReference type="ARBA" id="ARBA00006577"/>
    </source>
</evidence>
<dbReference type="GO" id="GO:0003755">
    <property type="term" value="F:peptidyl-prolyl cis-trans isomerase activity"/>
    <property type="evidence" value="ECO:0007669"/>
    <property type="project" value="UniProtKB-EC"/>
</dbReference>
<accession>A0ABY4GD35</accession>
<dbReference type="Pfam" id="PF00254">
    <property type="entry name" value="FKBP_C"/>
    <property type="match status" value="1"/>
</dbReference>
<evidence type="ECO:0000256" key="5">
    <source>
        <dbReference type="PROSITE-ProRule" id="PRU00277"/>
    </source>
</evidence>
<keyword evidence="9" id="KW-0614">Plasmid</keyword>
<evidence type="ECO:0000256" key="7">
    <source>
        <dbReference type="SAM" id="SignalP"/>
    </source>
</evidence>
<evidence type="ECO:0000256" key="1">
    <source>
        <dbReference type="ARBA" id="ARBA00000971"/>
    </source>
</evidence>
<proteinExistence type="inferred from homology"/>
<gene>
    <name evidence="9" type="ORF">MUN86_23335</name>
</gene>
<dbReference type="RefSeq" id="WP_245126075.1">
    <property type="nucleotide sequence ID" value="NZ_CP095062.1"/>
</dbReference>
<dbReference type="InterPro" id="IPR046357">
    <property type="entry name" value="PPIase_dom_sf"/>
</dbReference>
<sequence length="187" mass="20219">MSTHQIPFLRLSRVLAYGLAVFAAPLLFAACNGNDIDIDELNAQALLRQKQVRTTDSLAITKYIADSSFTNVQRQPSGLYIVTKKAGTGAIPQPGQQASVIYKGTFLNNRIFDQSKPGTDGKIAPFTFFLGRGQVIAGWDEGIGLMHKGQKAILLIPSALAYGPTGAQNTIPPDTPLRFDVELTDIK</sequence>
<feature type="signal peptide" evidence="7">
    <location>
        <begin position="1"/>
        <end position="29"/>
    </location>
</feature>
<name>A0ABY4GD35_9BACT</name>
<dbReference type="PANTHER" id="PTHR43811">
    <property type="entry name" value="FKBP-TYPE PEPTIDYL-PROLYL CIS-TRANS ISOMERASE FKPA"/>
    <property type="match status" value="1"/>
</dbReference>
<keyword evidence="7" id="KW-0732">Signal</keyword>
<dbReference type="InterPro" id="IPR001179">
    <property type="entry name" value="PPIase_FKBP_dom"/>
</dbReference>
<dbReference type="EC" id="5.2.1.8" evidence="6"/>
<evidence type="ECO:0000256" key="3">
    <source>
        <dbReference type="ARBA" id="ARBA00023110"/>
    </source>
</evidence>
<keyword evidence="4 5" id="KW-0413">Isomerase</keyword>
<evidence type="ECO:0000313" key="9">
    <source>
        <dbReference type="EMBL" id="UOQ68656.1"/>
    </source>
</evidence>
<dbReference type="EMBL" id="CP095062">
    <property type="protein sequence ID" value="UOQ68656.1"/>
    <property type="molecule type" value="Genomic_DNA"/>
</dbReference>
<dbReference type="Gene3D" id="3.10.50.40">
    <property type="match status" value="1"/>
</dbReference>
<evidence type="ECO:0000259" key="8">
    <source>
        <dbReference type="PROSITE" id="PS50059"/>
    </source>
</evidence>
<evidence type="ECO:0000256" key="4">
    <source>
        <dbReference type="ARBA" id="ARBA00023235"/>
    </source>
</evidence>
<keyword evidence="3 5" id="KW-0697">Rotamase</keyword>
<evidence type="ECO:0000256" key="6">
    <source>
        <dbReference type="RuleBase" id="RU003915"/>
    </source>
</evidence>
<dbReference type="PANTHER" id="PTHR43811:SF19">
    <property type="entry name" value="39 KDA FK506-BINDING NUCLEAR PROTEIN"/>
    <property type="match status" value="1"/>
</dbReference>
<keyword evidence="10" id="KW-1185">Reference proteome</keyword>
<geneLocation type="plasmid" evidence="9 10">
    <name>unnamed1</name>
</geneLocation>
<evidence type="ECO:0000313" key="10">
    <source>
        <dbReference type="Proteomes" id="UP000830401"/>
    </source>
</evidence>
<dbReference type="SUPFAM" id="SSF54534">
    <property type="entry name" value="FKBP-like"/>
    <property type="match status" value="1"/>
</dbReference>
<feature type="domain" description="PPIase FKBP-type" evidence="8">
    <location>
        <begin position="95"/>
        <end position="187"/>
    </location>
</feature>